<evidence type="ECO:0000256" key="1">
    <source>
        <dbReference type="SAM" id="Phobius"/>
    </source>
</evidence>
<keyword evidence="1" id="KW-1133">Transmembrane helix</keyword>
<keyword evidence="1" id="KW-0472">Membrane</keyword>
<feature type="transmembrane region" description="Helical" evidence="1">
    <location>
        <begin position="298"/>
        <end position="316"/>
    </location>
</feature>
<protein>
    <submittedName>
        <fullName evidence="2">Uncharacterized protein</fullName>
    </submittedName>
</protein>
<sequence>MAYKIRLFFADSGTCKTIKDITRGVFAVAQIEQEFAPYVALNYLPFHPGAKGGIILVTDKYTIQKEYEFSEESVQSDIEDMRKIIWNILNNEVNIKNIADEHGCIINMKGYTTFKVTDHWKEKIEQLKQNRCCKFILDNVTSSMVRHNLLHDLYRLSHKDQQTREICKKVRGQECRDNFPSGSENYAVCISEVESLCNAGYPENKVVLSQEEMIQKIRTDLMEKLKKSNYKVDKKLFDELISAGLLTNLGERLRNKTVNLDTVRGALDDMFTENRDFGKMIEYRQIERFENNKYNHDYTWLFIILFIIITLVYVYYQNK</sequence>
<gene>
    <name evidence="2" type="ORF">Indivirus_1_186</name>
</gene>
<keyword evidence="1" id="KW-0812">Transmembrane</keyword>
<dbReference type="EMBL" id="KY684085">
    <property type="protein sequence ID" value="ARF09563.1"/>
    <property type="molecule type" value="Genomic_DNA"/>
</dbReference>
<organism evidence="2">
    <name type="scientific">Indivirus ILV1</name>
    <dbReference type="NCBI Taxonomy" id="1977633"/>
    <lineage>
        <taxon>Viruses</taxon>
        <taxon>Varidnaviria</taxon>
        <taxon>Bamfordvirae</taxon>
        <taxon>Nucleocytoviricota</taxon>
        <taxon>Megaviricetes</taxon>
        <taxon>Imitervirales</taxon>
        <taxon>Mimiviridae</taxon>
        <taxon>Klosneuvirinae</taxon>
        <taxon>Indivirus</taxon>
    </lineage>
</organism>
<proteinExistence type="predicted"/>
<name>A0A1V0SCX1_9VIRU</name>
<accession>A0A1V0SCX1</accession>
<evidence type="ECO:0000313" key="2">
    <source>
        <dbReference type="EMBL" id="ARF09563.1"/>
    </source>
</evidence>
<reference evidence="2" key="1">
    <citation type="journal article" date="2017" name="Science">
        <title>Giant viruses with an expanded complement of translation system components.</title>
        <authorList>
            <person name="Schulz F."/>
            <person name="Yutin N."/>
            <person name="Ivanova N.N."/>
            <person name="Ortega D.R."/>
            <person name="Lee T.K."/>
            <person name="Vierheilig J."/>
            <person name="Daims H."/>
            <person name="Horn M."/>
            <person name="Wagner M."/>
            <person name="Jensen G.J."/>
            <person name="Kyrpides N.C."/>
            <person name="Koonin E.V."/>
            <person name="Woyke T."/>
        </authorList>
    </citation>
    <scope>NUCLEOTIDE SEQUENCE</scope>
    <source>
        <strain evidence="2">ILV1</strain>
    </source>
</reference>